<evidence type="ECO:0000256" key="1">
    <source>
        <dbReference type="ARBA" id="ARBA00004651"/>
    </source>
</evidence>
<keyword evidence="6 8" id="KW-1133">Transmembrane helix</keyword>
<comment type="caution">
    <text evidence="10">The sequence shown here is derived from an EMBL/GenBank/DDBJ whole genome shotgun (WGS) entry which is preliminary data.</text>
</comment>
<evidence type="ECO:0000256" key="4">
    <source>
        <dbReference type="ARBA" id="ARBA00022679"/>
    </source>
</evidence>
<organism evidence="10 11">
    <name type="scientific">candidate division WWE3 bacterium CG08_land_8_20_14_0_20_41_10</name>
    <dbReference type="NCBI Taxonomy" id="1975085"/>
    <lineage>
        <taxon>Bacteria</taxon>
        <taxon>Katanobacteria</taxon>
    </lineage>
</organism>
<reference evidence="11" key="1">
    <citation type="submission" date="2017-09" db="EMBL/GenBank/DDBJ databases">
        <title>Depth-based differentiation of microbial function through sediment-hosted aquifers and enrichment of novel symbionts in the deep terrestrial subsurface.</title>
        <authorList>
            <person name="Probst A.J."/>
            <person name="Ladd B."/>
            <person name="Jarett J.K."/>
            <person name="Geller-Mcgrath D.E."/>
            <person name="Sieber C.M.K."/>
            <person name="Emerson J.B."/>
            <person name="Anantharaman K."/>
            <person name="Thomas B.C."/>
            <person name="Malmstrom R."/>
            <person name="Stieglmeier M."/>
            <person name="Klingl A."/>
            <person name="Woyke T."/>
            <person name="Ryan C.M."/>
            <person name="Banfield J.F."/>
        </authorList>
    </citation>
    <scope>NUCLEOTIDE SEQUENCE [LARGE SCALE GENOMIC DNA]</scope>
</reference>
<evidence type="ECO:0000313" key="10">
    <source>
        <dbReference type="EMBL" id="PIS22357.1"/>
    </source>
</evidence>
<dbReference type="GO" id="GO:0009103">
    <property type="term" value="P:lipopolysaccharide biosynthetic process"/>
    <property type="evidence" value="ECO:0007669"/>
    <property type="project" value="UniProtKB-ARBA"/>
</dbReference>
<evidence type="ECO:0000256" key="3">
    <source>
        <dbReference type="ARBA" id="ARBA00022676"/>
    </source>
</evidence>
<dbReference type="PANTHER" id="PTHR33908:SF11">
    <property type="entry name" value="MEMBRANE PROTEIN"/>
    <property type="match status" value="1"/>
</dbReference>
<feature type="transmembrane region" description="Helical" evidence="8">
    <location>
        <begin position="148"/>
        <end position="167"/>
    </location>
</feature>
<gene>
    <name evidence="10" type="ORF">COT50_02420</name>
</gene>
<feature type="transmembrane region" description="Helical" evidence="8">
    <location>
        <begin position="196"/>
        <end position="215"/>
    </location>
</feature>
<keyword evidence="4" id="KW-0808">Transferase</keyword>
<evidence type="ECO:0000256" key="8">
    <source>
        <dbReference type="SAM" id="Phobius"/>
    </source>
</evidence>
<feature type="transmembrane region" description="Helical" evidence="8">
    <location>
        <begin position="100"/>
        <end position="120"/>
    </location>
</feature>
<dbReference type="GO" id="GO:0016763">
    <property type="term" value="F:pentosyltransferase activity"/>
    <property type="evidence" value="ECO:0007669"/>
    <property type="project" value="TreeGrafter"/>
</dbReference>
<accession>A0A2H0XBN4</accession>
<dbReference type="GO" id="GO:0006493">
    <property type="term" value="P:protein O-linked glycosylation"/>
    <property type="evidence" value="ECO:0007669"/>
    <property type="project" value="InterPro"/>
</dbReference>
<feature type="transmembrane region" description="Helical" evidence="8">
    <location>
        <begin position="320"/>
        <end position="339"/>
    </location>
</feature>
<evidence type="ECO:0000313" key="11">
    <source>
        <dbReference type="Proteomes" id="UP000231252"/>
    </source>
</evidence>
<feature type="transmembrane region" description="Helical" evidence="8">
    <location>
        <begin position="222"/>
        <end position="244"/>
    </location>
</feature>
<dbReference type="PANTHER" id="PTHR33908">
    <property type="entry name" value="MANNOSYLTRANSFERASE YKCB-RELATED"/>
    <property type="match status" value="1"/>
</dbReference>
<feature type="domain" description="ArnT-like N-terminal" evidence="9">
    <location>
        <begin position="129"/>
        <end position="245"/>
    </location>
</feature>
<dbReference type="InterPro" id="IPR050297">
    <property type="entry name" value="LipidA_mod_glycosyltrf_83"/>
</dbReference>
<evidence type="ECO:0000256" key="5">
    <source>
        <dbReference type="ARBA" id="ARBA00022692"/>
    </source>
</evidence>
<keyword evidence="5 8" id="KW-0812">Transmembrane</keyword>
<feature type="transmembrane region" description="Helical" evidence="8">
    <location>
        <begin position="345"/>
        <end position="365"/>
    </location>
</feature>
<name>A0A2H0XBN4_UNCKA</name>
<keyword evidence="7 8" id="KW-0472">Membrane</keyword>
<dbReference type="Pfam" id="PF02366">
    <property type="entry name" value="PMT"/>
    <property type="match status" value="1"/>
</dbReference>
<evidence type="ECO:0000256" key="2">
    <source>
        <dbReference type="ARBA" id="ARBA00022475"/>
    </source>
</evidence>
<dbReference type="GO" id="GO:0000030">
    <property type="term" value="F:mannosyltransferase activity"/>
    <property type="evidence" value="ECO:0007669"/>
    <property type="project" value="InterPro"/>
</dbReference>
<dbReference type="GO" id="GO:0005886">
    <property type="term" value="C:plasma membrane"/>
    <property type="evidence" value="ECO:0007669"/>
    <property type="project" value="UniProtKB-SubCell"/>
</dbReference>
<dbReference type="EMBL" id="PEYU01000055">
    <property type="protein sequence ID" value="PIS22357.1"/>
    <property type="molecule type" value="Genomic_DNA"/>
</dbReference>
<feature type="transmembrane region" description="Helical" evidence="8">
    <location>
        <begin position="174"/>
        <end position="190"/>
    </location>
</feature>
<keyword evidence="3" id="KW-0328">Glycosyltransferase</keyword>
<evidence type="ECO:0000256" key="6">
    <source>
        <dbReference type="ARBA" id="ARBA00022989"/>
    </source>
</evidence>
<keyword evidence="2" id="KW-1003">Cell membrane</keyword>
<proteinExistence type="predicted"/>
<sequence>MLLIKTKKFLVLTVFSAIFLVTRIPFLGYNEINPDAVNWHFRAEQFIVGLKSGDFLKTYQHYHPGVTLMWIMGVPIELNRQINPQHRVYTESNFLIQHQIAKYSLVLVQLALSIGLILALKDILGFKKSFLAVTLFSFEPWFLGNSRLLHMDVLLTLFVTLSLTYAYKYYLRRSMVLIVTAGVFSGLAFLTKSVGILSLGFVLTILVVATLRNRVGRKRSVLYLGAFLFSSVATIFILFPALWVNPKFVLSDILTEGLRIGTRRGHEQVVMGDTVDVAGPSFYPLVLALKTSPLIWLGIGLFIFTIIKNPRKYQSVDKKFILYLSIFYLIYLLGMTTASKKIDRYMIPLFPWLGVLASIGITQAFTEIRSRYGKVGLQFSLLLVTGIGVLYPLVKLYPYYFTYTNPLFGSAENANKIIGQKPFGIGIPELKSRLVAKYGNGISLGFIDKKPMSTIYPNSKLFDIRETGTSKYNLIILGPNEEMPKNVTSGKFTFVQDDAMYINGLEFWRIYIHEPKKVI</sequence>
<feature type="transmembrane region" description="Helical" evidence="8">
    <location>
        <begin position="377"/>
        <end position="394"/>
    </location>
</feature>
<comment type="subcellular location">
    <subcellularLocation>
        <location evidence="1">Cell membrane</location>
        <topology evidence="1">Multi-pass membrane protein</topology>
    </subcellularLocation>
</comment>
<dbReference type="Proteomes" id="UP000231252">
    <property type="component" value="Unassembled WGS sequence"/>
</dbReference>
<dbReference type="AlphaFoldDB" id="A0A2H0XBN4"/>
<protein>
    <recommendedName>
        <fullName evidence="9">ArnT-like N-terminal domain-containing protein</fullName>
    </recommendedName>
</protein>
<feature type="transmembrane region" description="Helical" evidence="8">
    <location>
        <begin position="9"/>
        <end position="29"/>
    </location>
</feature>
<evidence type="ECO:0000256" key="7">
    <source>
        <dbReference type="ARBA" id="ARBA00023136"/>
    </source>
</evidence>
<dbReference type="InterPro" id="IPR003342">
    <property type="entry name" value="ArnT-like_N"/>
</dbReference>
<evidence type="ECO:0000259" key="9">
    <source>
        <dbReference type="Pfam" id="PF02366"/>
    </source>
</evidence>
<feature type="transmembrane region" description="Helical" evidence="8">
    <location>
        <begin position="282"/>
        <end position="308"/>
    </location>
</feature>